<dbReference type="RefSeq" id="WP_070401850.1">
    <property type="nucleotide sequence ID" value="NZ_BJVW01000004.1"/>
</dbReference>
<dbReference type="FunFam" id="3.30.70.100:FF:000001">
    <property type="entry name" value="ATPase copper transporting beta"/>
    <property type="match status" value="1"/>
</dbReference>
<dbReference type="PANTHER" id="PTHR46594">
    <property type="entry name" value="P-TYPE CATION-TRANSPORTING ATPASE"/>
    <property type="match status" value="1"/>
</dbReference>
<evidence type="ECO:0000313" key="2">
    <source>
        <dbReference type="EMBL" id="AOX16016.1"/>
    </source>
</evidence>
<dbReference type="Pfam" id="PF00403">
    <property type="entry name" value="HMA"/>
    <property type="match status" value="1"/>
</dbReference>
<dbReference type="OrthoDB" id="9814359at2"/>
<dbReference type="CDD" id="cd00371">
    <property type="entry name" value="HMA"/>
    <property type="match status" value="1"/>
</dbReference>
<dbReference type="PROSITE" id="PS50846">
    <property type="entry name" value="HMA_2"/>
    <property type="match status" value="1"/>
</dbReference>
<reference evidence="2 3" key="1">
    <citation type="journal article" date="2016" name="Microb. Cell Fact.">
        <title>Dissection of exopolysaccharide biosynthesis in Kozakia baliensis.</title>
        <authorList>
            <person name="Brandt J.U."/>
            <person name="Jakob F."/>
            <person name="Behr J."/>
            <person name="Geissler A.J."/>
            <person name="Vogel R.F."/>
        </authorList>
    </citation>
    <scope>NUCLEOTIDE SEQUENCE [LARGE SCALE GENOMIC DNA]</scope>
    <source>
        <strain evidence="2 3">DSM 14400</strain>
    </source>
</reference>
<dbReference type="eggNOG" id="COG2608">
    <property type="taxonomic scope" value="Bacteria"/>
</dbReference>
<dbReference type="PANTHER" id="PTHR46594:SF4">
    <property type="entry name" value="P-TYPE CATION-TRANSPORTING ATPASE"/>
    <property type="match status" value="1"/>
</dbReference>
<dbReference type="Proteomes" id="UP000179145">
    <property type="component" value="Chromosome"/>
</dbReference>
<dbReference type="PRINTS" id="PR00946">
    <property type="entry name" value="HGSCAVENGER"/>
</dbReference>
<keyword evidence="3" id="KW-1185">Reference proteome</keyword>
<dbReference type="InterPro" id="IPR006121">
    <property type="entry name" value="HMA_dom"/>
</dbReference>
<dbReference type="SUPFAM" id="SSF55008">
    <property type="entry name" value="HMA, heavy metal-associated domain"/>
    <property type="match status" value="1"/>
</dbReference>
<dbReference type="KEGG" id="kba:A0U89_01420"/>
<dbReference type="GO" id="GO:0046872">
    <property type="term" value="F:metal ion binding"/>
    <property type="evidence" value="ECO:0007669"/>
    <property type="project" value="UniProtKB-KW"/>
</dbReference>
<gene>
    <name evidence="2" type="ORF">A0U89_01420</name>
</gene>
<evidence type="ECO:0000256" key="1">
    <source>
        <dbReference type="ARBA" id="ARBA00022723"/>
    </source>
</evidence>
<dbReference type="STRING" id="153496.A0U89_01420"/>
<dbReference type="EMBL" id="CP014674">
    <property type="protein sequence ID" value="AOX16016.1"/>
    <property type="molecule type" value="Genomic_DNA"/>
</dbReference>
<dbReference type="InterPro" id="IPR001802">
    <property type="entry name" value="MerP/CopZ"/>
</dbReference>
<proteinExistence type="predicted"/>
<keyword evidence="1" id="KW-0479">Metal-binding</keyword>
<organism evidence="2 3">
    <name type="scientific">Kozakia baliensis</name>
    <dbReference type="NCBI Taxonomy" id="153496"/>
    <lineage>
        <taxon>Bacteria</taxon>
        <taxon>Pseudomonadati</taxon>
        <taxon>Pseudomonadota</taxon>
        <taxon>Alphaproteobacteria</taxon>
        <taxon>Acetobacterales</taxon>
        <taxon>Acetobacteraceae</taxon>
        <taxon>Kozakia</taxon>
    </lineage>
</organism>
<dbReference type="AlphaFoldDB" id="A0A1D8UQY7"/>
<evidence type="ECO:0000313" key="3">
    <source>
        <dbReference type="Proteomes" id="UP000179145"/>
    </source>
</evidence>
<accession>A0A1D8UQY7</accession>
<dbReference type="Gene3D" id="3.30.70.100">
    <property type="match status" value="1"/>
</dbReference>
<protein>
    <submittedName>
        <fullName evidence="2">Uncharacterized protein</fullName>
    </submittedName>
</protein>
<dbReference type="InterPro" id="IPR036163">
    <property type="entry name" value="HMA_dom_sf"/>
</dbReference>
<name>A0A1D8UQY7_9PROT</name>
<sequence length="71" mass="7398">MSSTTTTIKVDGMTCDGCSSSLQRALAAVDGVSKAEVTREPGQATVTYDPVKVHPARLDAVVEDAGFEVVK</sequence>